<evidence type="ECO:0000313" key="2">
    <source>
        <dbReference type="EMBL" id="KJV67807.1"/>
    </source>
</evidence>
<sequence>MIASIYFPFLRHAWLCDASIMCMLSYCVGYKVIIVGNYCNVRRCCVVMSSYHR</sequence>
<proteinExistence type="predicted"/>
<name>A0A0F3NJB0_ANAPH</name>
<keyword evidence="1" id="KW-0812">Transmembrane</keyword>
<evidence type="ECO:0000313" key="3">
    <source>
        <dbReference type="Proteomes" id="UP000033385"/>
    </source>
</evidence>
<feature type="transmembrane region" description="Helical" evidence="1">
    <location>
        <begin position="12"/>
        <end position="33"/>
    </location>
</feature>
<protein>
    <submittedName>
        <fullName evidence="2">Uncharacterized protein</fullName>
    </submittedName>
</protein>
<keyword evidence="1" id="KW-0472">Membrane</keyword>
<comment type="caution">
    <text evidence="2">The sequence shown here is derived from an EMBL/GenBank/DDBJ whole genome shotgun (WGS) entry which is preliminary data.</text>
</comment>
<evidence type="ECO:0000256" key="1">
    <source>
        <dbReference type="SAM" id="Phobius"/>
    </source>
</evidence>
<dbReference type="Proteomes" id="UP000033385">
    <property type="component" value="Unassembled WGS sequence"/>
</dbReference>
<keyword evidence="1" id="KW-1133">Transmembrane helix</keyword>
<dbReference type="AlphaFoldDB" id="A0A0F3NJB0"/>
<reference evidence="2 3" key="1">
    <citation type="submission" date="2015-01" db="EMBL/GenBank/DDBJ databases">
        <title>Genome Sequencing of Rickettsiales.</title>
        <authorList>
            <person name="Daugherty S.C."/>
            <person name="Su Q."/>
            <person name="Abolude K."/>
            <person name="Beier-Sexton M."/>
            <person name="Carlyon J.A."/>
            <person name="Carter R."/>
            <person name="Day N.P."/>
            <person name="Dumler S.J."/>
            <person name="Dyachenko V."/>
            <person name="Godinez A."/>
            <person name="Kurtti T.J."/>
            <person name="Lichay M."/>
            <person name="Mullins K.E."/>
            <person name="Ott S."/>
            <person name="Pappas-Brown V."/>
            <person name="Paris D.H."/>
            <person name="Patel P."/>
            <person name="Richards A.L."/>
            <person name="Sadzewicz L."/>
            <person name="Sears K."/>
            <person name="Seidman D."/>
            <person name="Sengamalay N."/>
            <person name="Stenos J."/>
            <person name="Tallon L.J."/>
            <person name="Vincent G."/>
            <person name="Fraser C.M."/>
            <person name="Munderloh U."/>
            <person name="Dunning-Hotopp J.C."/>
        </authorList>
    </citation>
    <scope>NUCLEOTIDE SEQUENCE [LARGE SCALE GENOMIC DNA]</scope>
    <source>
        <strain evidence="2 3">ApNP</strain>
    </source>
</reference>
<dbReference type="PATRIC" id="fig|1359153.3.peg.910"/>
<dbReference type="EMBL" id="LANW01000001">
    <property type="protein sequence ID" value="KJV67807.1"/>
    <property type="molecule type" value="Genomic_DNA"/>
</dbReference>
<organism evidence="2 3">
    <name type="scientific">Anaplasma phagocytophilum str. ApNP</name>
    <dbReference type="NCBI Taxonomy" id="1359153"/>
    <lineage>
        <taxon>Bacteria</taxon>
        <taxon>Pseudomonadati</taxon>
        <taxon>Pseudomonadota</taxon>
        <taxon>Alphaproteobacteria</taxon>
        <taxon>Rickettsiales</taxon>
        <taxon>Anaplasmataceae</taxon>
        <taxon>Anaplasma</taxon>
        <taxon>phagocytophilum group</taxon>
    </lineage>
</organism>
<gene>
    <name evidence="2" type="ORF">APHNP_0883</name>
</gene>
<accession>A0A0F3NJB0</accession>